<evidence type="ECO:0000313" key="4">
    <source>
        <dbReference type="EMBL" id="MXP36009.1"/>
    </source>
</evidence>
<dbReference type="GeneID" id="93685328"/>
<reference evidence="4 5" key="1">
    <citation type="submission" date="2019-12" db="EMBL/GenBank/DDBJ databases">
        <title>Genomic-based taxomic classification of the family Erythrobacteraceae.</title>
        <authorList>
            <person name="Xu L."/>
        </authorList>
    </citation>
    <scope>NUCLEOTIDE SEQUENCE [LARGE SCALE GENOMIC DNA]</scope>
    <source>
        <strain evidence="4 5">CGMCC 1.8703</strain>
    </source>
</reference>
<evidence type="ECO:0000259" key="1">
    <source>
        <dbReference type="Pfam" id="PF07728"/>
    </source>
</evidence>
<evidence type="ECO:0000313" key="6">
    <source>
        <dbReference type="Proteomes" id="UP001238601"/>
    </source>
</evidence>
<dbReference type="Gene3D" id="3.40.50.300">
    <property type="entry name" value="P-loop containing nucleotide triphosphate hydrolases"/>
    <property type="match status" value="1"/>
</dbReference>
<dbReference type="Proteomes" id="UP001238601">
    <property type="component" value="Unassembled WGS sequence"/>
</dbReference>
<gene>
    <name evidence="4" type="ORF">GRI55_09510</name>
    <name evidence="3" type="ORF">QOZ97_000486</name>
</gene>
<comment type="caution">
    <text evidence="4">The sequence shown here is derived from an EMBL/GenBank/DDBJ whole genome shotgun (WGS) entry which is preliminary data.</text>
</comment>
<dbReference type="SUPFAM" id="SSF52540">
    <property type="entry name" value="P-loop containing nucleoside triphosphate hydrolases"/>
    <property type="match status" value="1"/>
</dbReference>
<proteinExistence type="predicted"/>
<dbReference type="InterPro" id="IPR011704">
    <property type="entry name" value="ATPase_dyneun-rel_AAA"/>
</dbReference>
<feature type="domain" description="ATPase dynein-related AAA" evidence="1">
    <location>
        <begin position="230"/>
        <end position="411"/>
    </location>
</feature>
<evidence type="ECO:0000313" key="3">
    <source>
        <dbReference type="EMBL" id="MDQ0564976.1"/>
    </source>
</evidence>
<dbReference type="PANTHER" id="PTHR37291:SF1">
    <property type="entry name" value="TYPE IV METHYL-DIRECTED RESTRICTION ENZYME ECOKMCRB SUBUNIT"/>
    <property type="match status" value="1"/>
</dbReference>
<dbReference type="InterPro" id="IPR046894">
    <property type="entry name" value="MTaX1"/>
</dbReference>
<organism evidence="4 5">
    <name type="scientific">Qipengyuania citrea</name>
    <dbReference type="NCBI Taxonomy" id="225971"/>
    <lineage>
        <taxon>Bacteria</taxon>
        <taxon>Pseudomonadati</taxon>
        <taxon>Pseudomonadota</taxon>
        <taxon>Alphaproteobacteria</taxon>
        <taxon>Sphingomonadales</taxon>
        <taxon>Erythrobacteraceae</taxon>
        <taxon>Qipengyuania</taxon>
    </lineage>
</organism>
<protein>
    <submittedName>
        <fullName evidence="4">AAA domain-containing protein</fullName>
    </submittedName>
</protein>
<name>A0A6I4UFB3_9SPHN</name>
<dbReference type="EMBL" id="WTYG01000002">
    <property type="protein sequence ID" value="MXP36009.1"/>
    <property type="molecule type" value="Genomic_DNA"/>
</dbReference>
<dbReference type="GO" id="GO:0016887">
    <property type="term" value="F:ATP hydrolysis activity"/>
    <property type="evidence" value="ECO:0007669"/>
    <property type="project" value="InterPro"/>
</dbReference>
<dbReference type="GO" id="GO:0005524">
    <property type="term" value="F:ATP binding"/>
    <property type="evidence" value="ECO:0007669"/>
    <property type="project" value="InterPro"/>
</dbReference>
<accession>A0A6I4UFB3</accession>
<keyword evidence="6" id="KW-1185">Reference proteome</keyword>
<dbReference type="InterPro" id="IPR052934">
    <property type="entry name" value="Methyl-DNA_Rec/Restrict_Enz"/>
</dbReference>
<dbReference type="AlphaFoldDB" id="A0A6I4UFB3"/>
<dbReference type="Pfam" id="PF07728">
    <property type="entry name" value="AAA_5"/>
    <property type="match status" value="1"/>
</dbReference>
<feature type="domain" description="Methylase-associated X1" evidence="2">
    <location>
        <begin position="73"/>
        <end position="182"/>
    </location>
</feature>
<dbReference type="PANTHER" id="PTHR37291">
    <property type="entry name" value="5-METHYLCYTOSINE-SPECIFIC RESTRICTION ENZYME B"/>
    <property type="match status" value="1"/>
</dbReference>
<sequence>MPTAVNQIEPDGEIVIDFDPEQVPFEDQEKIIRDGLNARGWTVVFQQEDKQTKRRQFEMSKGSKSLTVITYIFSNLSWSSGERAQDEKRIQLSRPYDEHAQDFMRDKASDPRCSLMGIYRRNGLLVMCAWDPAAYEGHAKPTSCYVRTAGMASAARTGFGQSVDSKKRLVCCFTPDMLAYYLENMASLHDEIVITDELILPAPEIEGEVYTDLGDVPSNPLPEDLARNRIFYGAPGTGKSHNLNEELNLFFPDDLLFQRTTFYPEYTSGTFMGSFRPTPIYRTADGDFVEADKTSSAGNFEPLIDYRFVPGPFLQLLSRALSDPDHNYCLVIEEINRANASAVFADAFQMLDRDDDGRGKYSVTLSPEASDYLASKGHHGPVSIPANMFIWATMNSADQGVMPMDSAFKRRWTMEYVGLDDGEDVAAEWELTVNFLEGPVKWNAFRKAINGHLAKEGITEDRLLGPFFMTKKDLARPKAFENKLLQYLRDDVVKSAPRKLFSGGSTTFGTLVKSYRDGENIFVEAIDFGEG</sequence>
<evidence type="ECO:0000259" key="2">
    <source>
        <dbReference type="Pfam" id="PF20296"/>
    </source>
</evidence>
<evidence type="ECO:0000313" key="5">
    <source>
        <dbReference type="Proteomes" id="UP000439914"/>
    </source>
</evidence>
<dbReference type="EMBL" id="JAUSWK010000001">
    <property type="protein sequence ID" value="MDQ0564976.1"/>
    <property type="molecule type" value="Genomic_DNA"/>
</dbReference>
<reference evidence="3 6" key="2">
    <citation type="submission" date="2023-07" db="EMBL/GenBank/DDBJ databases">
        <title>Genomic Encyclopedia of Type Strains, Phase IV (KMG-IV): sequencing the most valuable type-strain genomes for metagenomic binning, comparative biology and taxonomic classification.</title>
        <authorList>
            <person name="Goeker M."/>
        </authorList>
    </citation>
    <scope>NUCLEOTIDE SEQUENCE [LARGE SCALE GENOMIC DNA]</scope>
    <source>
        <strain evidence="3 6">DSM 14432</strain>
    </source>
</reference>
<dbReference type="Proteomes" id="UP000439914">
    <property type="component" value="Unassembled WGS sequence"/>
</dbReference>
<dbReference type="InterPro" id="IPR027417">
    <property type="entry name" value="P-loop_NTPase"/>
</dbReference>
<dbReference type="Pfam" id="PF20296">
    <property type="entry name" value="MTaX1"/>
    <property type="match status" value="1"/>
</dbReference>
<dbReference type="RefSeq" id="WP_160766948.1">
    <property type="nucleotide sequence ID" value="NZ_JAUSWK010000001.1"/>
</dbReference>